<accession>A0A392MI67</accession>
<dbReference type="EMBL" id="LXQA010011079">
    <property type="protein sequence ID" value="MCH86863.1"/>
    <property type="molecule type" value="Genomic_DNA"/>
</dbReference>
<sequence>MLDMLDSHGLSLPCAIVDSLADTDNIYQPIARAFANFIASKISSLTDVEIARLTDNEISRLIHRLPEAEIRRLVDDEISHLSDVFTAFGEDVFREYSTSLIMLFLGLIGFAFINAGLIIFQGYEQSSKHAAIVTTNATQWSGNSSSTGSSSPVMSPAHPQSRLGPTSTGLSTIKRTQNVAAKAAAQRL</sequence>
<protein>
    <submittedName>
        <fullName evidence="3">Ripening-regulated protein</fullName>
    </submittedName>
</protein>
<evidence type="ECO:0000256" key="2">
    <source>
        <dbReference type="SAM" id="Phobius"/>
    </source>
</evidence>
<organism evidence="3 4">
    <name type="scientific">Trifolium medium</name>
    <dbReference type="NCBI Taxonomy" id="97028"/>
    <lineage>
        <taxon>Eukaryota</taxon>
        <taxon>Viridiplantae</taxon>
        <taxon>Streptophyta</taxon>
        <taxon>Embryophyta</taxon>
        <taxon>Tracheophyta</taxon>
        <taxon>Spermatophyta</taxon>
        <taxon>Magnoliopsida</taxon>
        <taxon>eudicotyledons</taxon>
        <taxon>Gunneridae</taxon>
        <taxon>Pentapetalae</taxon>
        <taxon>rosids</taxon>
        <taxon>fabids</taxon>
        <taxon>Fabales</taxon>
        <taxon>Fabaceae</taxon>
        <taxon>Papilionoideae</taxon>
        <taxon>50 kb inversion clade</taxon>
        <taxon>NPAAA clade</taxon>
        <taxon>Hologalegina</taxon>
        <taxon>IRL clade</taxon>
        <taxon>Trifolieae</taxon>
        <taxon>Trifolium</taxon>
    </lineage>
</organism>
<keyword evidence="2" id="KW-0472">Membrane</keyword>
<name>A0A392MI67_9FABA</name>
<feature type="compositionally biased region" description="Low complexity" evidence="1">
    <location>
        <begin position="141"/>
        <end position="151"/>
    </location>
</feature>
<evidence type="ECO:0000256" key="1">
    <source>
        <dbReference type="SAM" id="MobiDB-lite"/>
    </source>
</evidence>
<gene>
    <name evidence="3" type="ORF">A2U01_0007723</name>
</gene>
<proteinExistence type="predicted"/>
<feature type="non-terminal residue" evidence="3">
    <location>
        <position position="188"/>
    </location>
</feature>
<comment type="caution">
    <text evidence="3">The sequence shown here is derived from an EMBL/GenBank/DDBJ whole genome shotgun (WGS) entry which is preliminary data.</text>
</comment>
<reference evidence="3 4" key="1">
    <citation type="journal article" date="2018" name="Front. Plant Sci.">
        <title>Red Clover (Trifolium pratense) and Zigzag Clover (T. medium) - A Picture of Genomic Similarities and Differences.</title>
        <authorList>
            <person name="Dluhosova J."/>
            <person name="Istvanek J."/>
            <person name="Nedelnik J."/>
            <person name="Repkova J."/>
        </authorList>
    </citation>
    <scope>NUCLEOTIDE SEQUENCE [LARGE SCALE GENOMIC DNA]</scope>
    <source>
        <strain evidence="4">cv. 10/8</strain>
        <tissue evidence="3">Leaf</tissue>
    </source>
</reference>
<evidence type="ECO:0000313" key="4">
    <source>
        <dbReference type="Proteomes" id="UP000265520"/>
    </source>
</evidence>
<dbReference type="AlphaFoldDB" id="A0A392MI67"/>
<feature type="transmembrane region" description="Helical" evidence="2">
    <location>
        <begin position="100"/>
        <end position="120"/>
    </location>
</feature>
<keyword evidence="2" id="KW-1133">Transmembrane helix</keyword>
<feature type="region of interest" description="Disordered" evidence="1">
    <location>
        <begin position="140"/>
        <end position="170"/>
    </location>
</feature>
<dbReference type="Proteomes" id="UP000265520">
    <property type="component" value="Unassembled WGS sequence"/>
</dbReference>
<keyword evidence="2" id="KW-0812">Transmembrane</keyword>
<keyword evidence="4" id="KW-1185">Reference proteome</keyword>
<evidence type="ECO:0000313" key="3">
    <source>
        <dbReference type="EMBL" id="MCH86863.1"/>
    </source>
</evidence>